<protein>
    <recommendedName>
        <fullName evidence="10">3-isopropylmalate dehydratase small subunit</fullName>
        <ecNumber evidence="10">4.2.1.33</ecNumber>
    </recommendedName>
    <alternativeName>
        <fullName evidence="10">Alpha-IPM isomerase</fullName>
        <shortName evidence="10">IPMI</shortName>
    </alternativeName>
    <alternativeName>
        <fullName evidence="10">Isopropylmalate isomerase</fullName>
    </alternativeName>
</protein>
<dbReference type="PANTHER" id="PTHR43345:SF5">
    <property type="entry name" value="3-ISOPROPYLMALATE DEHYDRATASE SMALL SUBUNIT"/>
    <property type="match status" value="1"/>
</dbReference>
<feature type="domain" description="Aconitase A/isopropylmalate dehydratase small subunit swivel" evidence="11">
    <location>
        <begin position="1"/>
        <end position="125"/>
    </location>
</feature>
<dbReference type="UniPathway" id="UPA00048">
    <property type="reaction ID" value="UER00071"/>
</dbReference>
<proteinExistence type="inferred from homology"/>
<name>C6XJA6_HIRBI</name>
<dbReference type="Gene3D" id="3.20.19.10">
    <property type="entry name" value="Aconitase, domain 4"/>
    <property type="match status" value="1"/>
</dbReference>
<evidence type="ECO:0000256" key="1">
    <source>
        <dbReference type="ARBA" id="ARBA00000491"/>
    </source>
</evidence>
<comment type="subunit">
    <text evidence="5 10">Heterodimer of LeuC and LeuD.</text>
</comment>
<evidence type="ECO:0000313" key="13">
    <source>
        <dbReference type="Proteomes" id="UP000002745"/>
    </source>
</evidence>
<dbReference type="InterPro" id="IPR004431">
    <property type="entry name" value="3-IsopropMal_deHydase_ssu"/>
</dbReference>
<dbReference type="AlphaFoldDB" id="C6XJA6"/>
<evidence type="ECO:0000256" key="8">
    <source>
        <dbReference type="ARBA" id="ARBA00023239"/>
    </source>
</evidence>
<organism evidence="12 13">
    <name type="scientific">Hirschia baltica (strain ATCC 49814 / DSM 5838 / IFAM 1418)</name>
    <dbReference type="NCBI Taxonomy" id="582402"/>
    <lineage>
        <taxon>Bacteria</taxon>
        <taxon>Pseudomonadati</taxon>
        <taxon>Pseudomonadota</taxon>
        <taxon>Alphaproteobacteria</taxon>
        <taxon>Hyphomonadales</taxon>
        <taxon>Hyphomonadaceae</taxon>
        <taxon>Hirschia</taxon>
    </lineage>
</organism>
<dbReference type="PANTHER" id="PTHR43345">
    <property type="entry name" value="3-ISOPROPYLMALATE DEHYDRATASE SMALL SUBUNIT 2-RELATED-RELATED"/>
    <property type="match status" value="1"/>
</dbReference>
<comment type="function">
    <text evidence="2 10">Catalyzes the isomerization between 2-isopropylmalate and 3-isopropylmalate, via the formation of 2-isopropylmaleate.</text>
</comment>
<dbReference type="NCBIfam" id="NF002458">
    <property type="entry name" value="PRK01641.1"/>
    <property type="match status" value="1"/>
</dbReference>
<dbReference type="Proteomes" id="UP000002745">
    <property type="component" value="Chromosome"/>
</dbReference>
<keyword evidence="7 10" id="KW-0028">Amino-acid biosynthesis</keyword>
<accession>C6XJA6</accession>
<comment type="pathway">
    <text evidence="3 10">Amino-acid biosynthesis; L-leucine biosynthesis; L-leucine from 3-methyl-2-oxobutanoate: step 2/4.</text>
</comment>
<dbReference type="STRING" id="582402.Hbal_1512"/>
<dbReference type="RefSeq" id="WP_015827351.1">
    <property type="nucleotide sequence ID" value="NC_012982.1"/>
</dbReference>
<dbReference type="GO" id="GO:0009316">
    <property type="term" value="C:3-isopropylmalate dehydratase complex"/>
    <property type="evidence" value="ECO:0007669"/>
    <property type="project" value="InterPro"/>
</dbReference>
<dbReference type="GO" id="GO:0009098">
    <property type="term" value="P:L-leucine biosynthetic process"/>
    <property type="evidence" value="ECO:0007669"/>
    <property type="project" value="UniProtKB-UniRule"/>
</dbReference>
<evidence type="ECO:0000256" key="2">
    <source>
        <dbReference type="ARBA" id="ARBA00002695"/>
    </source>
</evidence>
<dbReference type="CDD" id="cd01577">
    <property type="entry name" value="IPMI_Swivel"/>
    <property type="match status" value="1"/>
</dbReference>
<dbReference type="Pfam" id="PF00694">
    <property type="entry name" value="Aconitase_C"/>
    <property type="match status" value="1"/>
</dbReference>
<evidence type="ECO:0000256" key="5">
    <source>
        <dbReference type="ARBA" id="ARBA00011271"/>
    </source>
</evidence>
<evidence type="ECO:0000256" key="4">
    <source>
        <dbReference type="ARBA" id="ARBA00009845"/>
    </source>
</evidence>
<dbReference type="InterPro" id="IPR050075">
    <property type="entry name" value="LeuD"/>
</dbReference>
<comment type="similarity">
    <text evidence="4 10">Belongs to the LeuD family. LeuD type 1 subfamily.</text>
</comment>
<evidence type="ECO:0000256" key="10">
    <source>
        <dbReference type="HAMAP-Rule" id="MF_01031"/>
    </source>
</evidence>
<dbReference type="EMBL" id="CP001678">
    <property type="protein sequence ID" value="ACT59201.1"/>
    <property type="molecule type" value="Genomic_DNA"/>
</dbReference>
<dbReference type="KEGG" id="hba:Hbal_1512"/>
<dbReference type="HOGENOM" id="CLU_081378_0_3_5"/>
<dbReference type="InterPro" id="IPR033940">
    <property type="entry name" value="IPMI_Swivel"/>
</dbReference>
<dbReference type="InterPro" id="IPR000573">
    <property type="entry name" value="AconitaseA/IPMdHydase_ssu_swvl"/>
</dbReference>
<dbReference type="InterPro" id="IPR015928">
    <property type="entry name" value="Aconitase/3IPM_dehydase_swvl"/>
</dbReference>
<evidence type="ECO:0000256" key="7">
    <source>
        <dbReference type="ARBA" id="ARBA00022605"/>
    </source>
</evidence>
<dbReference type="HAMAP" id="MF_01031">
    <property type="entry name" value="LeuD_type1"/>
    <property type="match status" value="1"/>
</dbReference>
<evidence type="ECO:0000259" key="11">
    <source>
        <dbReference type="Pfam" id="PF00694"/>
    </source>
</evidence>
<sequence>MKPLIKLVSHAVPLVRENIDTDAIIPSREMRSVSKSGLAEGLFAGWRYLEQDTRIPNPEFELNQKQYSSAKFLISGNNFGCGSSREHAVWALVEYGFRAVIAPSFAPIFRANCIQNGIAPVVLNQETIDELAIQAKAGKDFLLDMRSMRLSVDEQEYEFSLECSAQTMLLEALDLIELTRKNMPEIEAFRREHRRNRPWLYL</sequence>
<dbReference type="SUPFAM" id="SSF52016">
    <property type="entry name" value="LeuD/IlvD-like"/>
    <property type="match status" value="1"/>
</dbReference>
<keyword evidence="8 10" id="KW-0456">Lyase</keyword>
<keyword evidence="13" id="KW-1185">Reference proteome</keyword>
<reference evidence="13" key="1">
    <citation type="journal article" date="2011" name="J. Bacteriol.">
        <title>Genome sequences of eight morphologically diverse alphaproteobacteria.</title>
        <authorList>
            <consortium name="US DOE Joint Genome Institute"/>
            <person name="Brown P.J."/>
            <person name="Kysela D.T."/>
            <person name="Buechlein A."/>
            <person name="Hemmerich C."/>
            <person name="Brun Y.V."/>
        </authorList>
    </citation>
    <scope>NUCLEOTIDE SEQUENCE [LARGE SCALE GENOMIC DNA]</scope>
    <source>
        <strain evidence="13">ATCC 49814 / DSM 5838 / IFAM 1418</strain>
    </source>
</reference>
<evidence type="ECO:0000256" key="9">
    <source>
        <dbReference type="ARBA" id="ARBA00023304"/>
    </source>
</evidence>
<keyword evidence="6 10" id="KW-0432">Leucine biosynthesis</keyword>
<dbReference type="eggNOG" id="COG0066">
    <property type="taxonomic scope" value="Bacteria"/>
</dbReference>
<evidence type="ECO:0000256" key="6">
    <source>
        <dbReference type="ARBA" id="ARBA00022430"/>
    </source>
</evidence>
<dbReference type="GO" id="GO:0003861">
    <property type="term" value="F:3-isopropylmalate dehydratase activity"/>
    <property type="evidence" value="ECO:0007669"/>
    <property type="project" value="UniProtKB-UniRule"/>
</dbReference>
<dbReference type="NCBIfam" id="TIGR00171">
    <property type="entry name" value="leuD"/>
    <property type="match status" value="1"/>
</dbReference>
<dbReference type="EC" id="4.2.1.33" evidence="10"/>
<keyword evidence="9 10" id="KW-0100">Branched-chain amino acid biosynthesis</keyword>
<evidence type="ECO:0000313" key="12">
    <source>
        <dbReference type="EMBL" id="ACT59201.1"/>
    </source>
</evidence>
<gene>
    <name evidence="10" type="primary">leuD</name>
    <name evidence="12" type="ordered locus">Hbal_1512</name>
</gene>
<comment type="catalytic activity">
    <reaction evidence="1 10">
        <text>(2R,3S)-3-isopropylmalate = (2S)-2-isopropylmalate</text>
        <dbReference type="Rhea" id="RHEA:32287"/>
        <dbReference type="ChEBI" id="CHEBI:1178"/>
        <dbReference type="ChEBI" id="CHEBI:35121"/>
        <dbReference type="EC" id="4.2.1.33"/>
    </reaction>
</comment>
<evidence type="ECO:0000256" key="3">
    <source>
        <dbReference type="ARBA" id="ARBA00004729"/>
    </source>
</evidence>
<dbReference type="OrthoDB" id="9777465at2"/>